<organism evidence="1">
    <name type="scientific">Paracoccus aminophilus JCM 7686</name>
    <dbReference type="NCBI Taxonomy" id="1367847"/>
    <lineage>
        <taxon>Bacteria</taxon>
        <taxon>Pseudomonadati</taxon>
        <taxon>Pseudomonadota</taxon>
        <taxon>Alphaproteobacteria</taxon>
        <taxon>Rhodobacterales</taxon>
        <taxon>Paracoccaceae</taxon>
        <taxon>Paracoccus</taxon>
    </lineage>
</organism>
<dbReference type="AlphaFoldDB" id="E7BLD6"/>
<sequence>MVLQYGGPNDAGYREDCVAARRFWRLEDSKDKSWFYAVPLDLLTGTKRVRELIVLPVHEILRGEADDGMFERVDASLAKIEASLCLPPQPSFARC</sequence>
<evidence type="ECO:0000313" key="1">
    <source>
        <dbReference type="EMBL" id="ADF47141.1"/>
    </source>
</evidence>
<reference evidence="1" key="1">
    <citation type="journal article" date="2011" name="FEMS Microbiol. Lett.">
        <title>Functional characterization of the type II PamI restriction-modification system derived from plasmid pAMI7 of Paracoccus aminophilus JCM 7686.</title>
        <authorList>
            <person name="Dziewit L."/>
            <person name="Kuczkowska K."/>
            <person name="Adamczuk M."/>
            <person name="Radlinska M."/>
            <person name="Bartosik D."/>
        </authorList>
    </citation>
    <scope>NUCLEOTIDE SEQUENCE</scope>
    <source>
        <strain evidence="1">JCM 7686</strain>
        <plasmid evidence="1">pAMI7</plasmid>
    </source>
</reference>
<name>E7BLD6_PARAH</name>
<dbReference type="EMBL" id="GQ468938">
    <property type="protein sequence ID" value="ADF47141.1"/>
    <property type="molecule type" value="Genomic_DNA"/>
</dbReference>
<proteinExistence type="predicted"/>
<keyword evidence="1" id="KW-0614">Plasmid</keyword>
<protein>
    <submittedName>
        <fullName evidence="1">Uncharacterized protein</fullName>
    </submittedName>
</protein>
<reference evidence="1" key="2">
    <citation type="journal article" date="2011" name="J. Microbiol. Methods">
        <title>DIY series of genetic cassettes useful in construction of versatile vectors specific for Alphaproteobacteria.</title>
        <authorList>
            <person name="Dziewit L."/>
            <person name="Adamczuk M."/>
            <person name="Szuplewska M."/>
            <person name="Bartosik D."/>
        </authorList>
    </citation>
    <scope>NUCLEOTIDE SEQUENCE</scope>
    <source>
        <strain evidence="1">JCM 7686</strain>
        <plasmid evidence="1">pAMI7</plasmid>
    </source>
</reference>
<accession>E7BLD6</accession>
<geneLocation type="plasmid" evidence="1">
    <name>pAMI7</name>
</geneLocation>